<proteinExistence type="inferred from homology"/>
<dbReference type="InterPro" id="IPR006311">
    <property type="entry name" value="TAT_signal"/>
</dbReference>
<dbReference type="InterPro" id="IPR050490">
    <property type="entry name" value="Bact_solute-bd_prot1"/>
</dbReference>
<gene>
    <name evidence="3" type="primary">ngcE</name>
    <name evidence="3" type="ORF">ACFOUW_01655</name>
</gene>
<dbReference type="SUPFAM" id="SSF53850">
    <property type="entry name" value="Periplasmic binding protein-like II"/>
    <property type="match status" value="1"/>
</dbReference>
<feature type="signal peptide" evidence="2">
    <location>
        <begin position="1"/>
        <end position="21"/>
    </location>
</feature>
<dbReference type="RefSeq" id="WP_205122088.1">
    <property type="nucleotide sequence ID" value="NZ_JAFBCM010000001.1"/>
</dbReference>
<evidence type="ECO:0000256" key="2">
    <source>
        <dbReference type="SAM" id="SignalP"/>
    </source>
</evidence>
<dbReference type="Gene3D" id="3.40.190.10">
    <property type="entry name" value="Periplasmic binding protein-like II"/>
    <property type="match status" value="2"/>
</dbReference>
<keyword evidence="4" id="KW-1185">Reference proteome</keyword>
<dbReference type="PANTHER" id="PTHR43649:SF31">
    <property type="entry name" value="SN-GLYCEROL-3-PHOSPHATE-BINDING PERIPLASMIC PROTEIN UGPB"/>
    <property type="match status" value="1"/>
</dbReference>
<dbReference type="NCBIfam" id="TIGR03851">
    <property type="entry name" value="chitin_NgcE"/>
    <property type="match status" value="1"/>
</dbReference>
<reference evidence="4" key="1">
    <citation type="journal article" date="2019" name="Int. J. Syst. Evol. Microbiol.">
        <title>The Global Catalogue of Microorganisms (GCM) 10K type strain sequencing project: providing services to taxonomists for standard genome sequencing and annotation.</title>
        <authorList>
            <consortium name="The Broad Institute Genomics Platform"/>
            <consortium name="The Broad Institute Genome Sequencing Center for Infectious Disease"/>
            <person name="Wu L."/>
            <person name="Ma J."/>
        </authorList>
    </citation>
    <scope>NUCLEOTIDE SEQUENCE [LARGE SCALE GENOMIC DNA]</scope>
    <source>
        <strain evidence="4">CGMCC 4.7241</strain>
    </source>
</reference>
<organism evidence="3 4">
    <name type="scientific">Tenggerimyces flavus</name>
    <dbReference type="NCBI Taxonomy" id="1708749"/>
    <lineage>
        <taxon>Bacteria</taxon>
        <taxon>Bacillati</taxon>
        <taxon>Actinomycetota</taxon>
        <taxon>Actinomycetes</taxon>
        <taxon>Propionibacteriales</taxon>
        <taxon>Nocardioidaceae</taxon>
        <taxon>Tenggerimyces</taxon>
    </lineage>
</organism>
<dbReference type="PROSITE" id="PS51257">
    <property type="entry name" value="PROKAR_LIPOPROTEIN"/>
    <property type="match status" value="1"/>
</dbReference>
<protein>
    <submittedName>
        <fullName evidence="3">N-acetylglucosamine/diacetylchitobiose ABC transporter substrate-binding protein</fullName>
    </submittedName>
</protein>
<evidence type="ECO:0000313" key="4">
    <source>
        <dbReference type="Proteomes" id="UP001595699"/>
    </source>
</evidence>
<comment type="caution">
    <text evidence="3">The sequence shown here is derived from an EMBL/GenBank/DDBJ whole genome shotgun (WGS) entry which is preliminary data.</text>
</comment>
<evidence type="ECO:0000313" key="3">
    <source>
        <dbReference type="EMBL" id="MFC3759532.1"/>
    </source>
</evidence>
<dbReference type="EMBL" id="JBHRZH010000001">
    <property type="protein sequence ID" value="MFC3759532.1"/>
    <property type="molecule type" value="Genomic_DNA"/>
</dbReference>
<dbReference type="PROSITE" id="PS51318">
    <property type="entry name" value="TAT"/>
    <property type="match status" value="1"/>
</dbReference>
<dbReference type="InterPro" id="IPR022386">
    <property type="entry name" value="Chitin_NgcE"/>
</dbReference>
<name>A0ABV7Y403_9ACTN</name>
<evidence type="ECO:0000256" key="1">
    <source>
        <dbReference type="ARBA" id="ARBA00008520"/>
    </source>
</evidence>
<dbReference type="PANTHER" id="PTHR43649">
    <property type="entry name" value="ARABINOSE-BINDING PROTEIN-RELATED"/>
    <property type="match status" value="1"/>
</dbReference>
<accession>A0ABV7Y403</accession>
<keyword evidence="2" id="KW-0732">Signal</keyword>
<comment type="similarity">
    <text evidence="1">Belongs to the bacterial solute-binding protein 1 family.</text>
</comment>
<feature type="chain" id="PRO_5047106437" evidence="2">
    <location>
        <begin position="22"/>
        <end position="465"/>
    </location>
</feature>
<sequence>MTLRRRTFLAGAAGLSPFVLAACATGGAPAPQAPKVSSTNGDAKNPFGVDPKAPLDVVIFKGGFSDDYAKFHESMYKKRYPEASVKHTGIQDVATQMQPRFVGGNPPDVLDNSGMPVPVATLASQGQLTDLAPLLAAPAWDTEGKTVGDTLLAGATSTLTFEGKALGINYAYNLGGIWYNGKLFREKGWEYPETWDGLMALGAETAKASIPLWTYQGQHPGYMLGVIMPMFQKHGGNEVMKHIDNLEDGAWQQESVRLVAEAMEEIKSRKFLLPGTASLTHIQAQAAWLKHKAAIIPCGSWLKNEMKSQVPADFEMQIAPTPSLSESDKIPFAAINNGPGEDFIIPAQAKNVPGGLEFLRIMMSVEGARQFAELTHTLTVVADAHSDQTSDPIIVSSNERLQAAKQVEPLENSMYPTWYPKLYEEASAATGVLLTGNLDAKGFVDRIQKYADKVKKDPKIKKFTR</sequence>
<dbReference type="Proteomes" id="UP001595699">
    <property type="component" value="Unassembled WGS sequence"/>
</dbReference>